<dbReference type="InterPro" id="IPR013341">
    <property type="entry name" value="Mandelate_racemase_N_dom"/>
</dbReference>
<dbReference type="SUPFAM" id="SSF51604">
    <property type="entry name" value="Enolase C-terminal domain-like"/>
    <property type="match status" value="1"/>
</dbReference>
<evidence type="ECO:0000256" key="1">
    <source>
        <dbReference type="ARBA" id="ARBA00023239"/>
    </source>
</evidence>
<dbReference type="EC" id="4.2.1.39" evidence="3"/>
<protein>
    <submittedName>
        <fullName evidence="3">Gluconate dehydratase</fullName>
        <ecNumber evidence="3">4.2.1.39</ecNumber>
    </submittedName>
</protein>
<dbReference type="PANTHER" id="PTHR48080">
    <property type="entry name" value="D-GALACTONATE DEHYDRATASE-RELATED"/>
    <property type="match status" value="1"/>
</dbReference>
<evidence type="ECO:0000313" key="4">
    <source>
        <dbReference type="Proteomes" id="UP000036959"/>
    </source>
</evidence>
<dbReference type="CDD" id="cd03316">
    <property type="entry name" value="MR_like"/>
    <property type="match status" value="1"/>
</dbReference>
<dbReference type="Proteomes" id="UP000036959">
    <property type="component" value="Unassembled WGS sequence"/>
</dbReference>
<dbReference type="AlphaFoldDB" id="A0A0L0MA21"/>
<dbReference type="InterPro" id="IPR036849">
    <property type="entry name" value="Enolase-like_C_sf"/>
</dbReference>
<keyword evidence="1 3" id="KW-0456">Lyase</keyword>
<dbReference type="InterPro" id="IPR013342">
    <property type="entry name" value="Mandelate_racemase_C"/>
</dbReference>
<name>A0A0L0MA21_9BURK</name>
<proteinExistence type="predicted"/>
<dbReference type="PATRIC" id="fig|242163.4.peg.830"/>
<dbReference type="SUPFAM" id="SSF54826">
    <property type="entry name" value="Enolase N-terminal domain-like"/>
    <property type="match status" value="1"/>
</dbReference>
<sequence>MKIASLETYVVAVPPPHVGGIYWIFVKLRTDCGIEGVGEIYSATFHPKAMTSIIEDVFERYLLGHDPHHVERFFRETYSSGFTQRPDLTMMGVASGLEMACWDIIGKAANKPVYELLGGRVHERLRSYTYLYPKNARGEYDYEDADLAAECAVQNVEFGFTAVKFDPAGPYTAYSGHQVSLEVLDRCELLCRKVREAVGSKADILFGTHGQMVPSSAIRLAKRLEKYDPLWFEEPVPPGQEEAMAQVAAKTSIPISAGERLTTKYEFSRLLETRAASILQFNVGRVGGILEAKKIASMAEVHYAQIAPHLYNCPVGAAASIQVAACSPNFLIQESIGTWDGFHAEVLKTKIQWKDGYIIPSNEPGLGVELNMDVVRAHTPYTGQRLHLQGIEALRREGPHARQGLVTVEPRRSGGRQQAWNSITSSWARDRRAAFSRIVCRSRGSIRCSCSKQAARTRRSGSRCRWVSPRPTTTLNTTTCITASPKRS</sequence>
<evidence type="ECO:0000259" key="2">
    <source>
        <dbReference type="SMART" id="SM00922"/>
    </source>
</evidence>
<dbReference type="Pfam" id="PF13378">
    <property type="entry name" value="MR_MLE_C"/>
    <property type="match status" value="1"/>
</dbReference>
<reference evidence="4" key="1">
    <citation type="submission" date="2015-06" db="EMBL/GenBank/DDBJ databases">
        <title>Comparative genomics of Burkholderia leaf nodule symbionts.</title>
        <authorList>
            <person name="Carlier A."/>
            <person name="Eberl L."/>
            <person name="Pinto-Carbo M."/>
        </authorList>
    </citation>
    <scope>NUCLEOTIDE SEQUENCE [LARGE SCALE GENOMIC DNA]</scope>
    <source>
        <strain evidence="4">UZHbot4</strain>
    </source>
</reference>
<organism evidence="3 4">
    <name type="scientific">Candidatus Burkholderia verschuerenii</name>
    <dbReference type="NCBI Taxonomy" id="242163"/>
    <lineage>
        <taxon>Bacteria</taxon>
        <taxon>Pseudomonadati</taxon>
        <taxon>Pseudomonadota</taxon>
        <taxon>Betaproteobacteria</taxon>
        <taxon>Burkholderiales</taxon>
        <taxon>Burkholderiaceae</taxon>
        <taxon>Burkholderia</taxon>
    </lineage>
</organism>
<gene>
    <name evidence="3" type="ORF">BVER_01318c</name>
</gene>
<keyword evidence="4" id="KW-1185">Reference proteome</keyword>
<feature type="domain" description="Mandelate racemase/muconate lactonizing enzyme C-terminal" evidence="2">
    <location>
        <begin position="145"/>
        <end position="254"/>
    </location>
</feature>
<dbReference type="PANTHER" id="PTHR48080:SF2">
    <property type="entry name" value="D-GALACTONATE DEHYDRATASE"/>
    <property type="match status" value="1"/>
</dbReference>
<dbReference type="InterPro" id="IPR029065">
    <property type="entry name" value="Enolase_C-like"/>
</dbReference>
<dbReference type="InterPro" id="IPR029017">
    <property type="entry name" value="Enolase-like_N"/>
</dbReference>
<evidence type="ECO:0000313" key="3">
    <source>
        <dbReference type="EMBL" id="KND59552.1"/>
    </source>
</evidence>
<dbReference type="Gene3D" id="3.30.390.10">
    <property type="entry name" value="Enolase-like, N-terminal domain"/>
    <property type="match status" value="1"/>
</dbReference>
<dbReference type="Gene3D" id="3.20.20.120">
    <property type="entry name" value="Enolase-like C-terminal domain"/>
    <property type="match status" value="1"/>
</dbReference>
<dbReference type="Pfam" id="PF02746">
    <property type="entry name" value="MR_MLE_N"/>
    <property type="match status" value="1"/>
</dbReference>
<accession>A0A0L0MA21</accession>
<dbReference type="SMART" id="SM00922">
    <property type="entry name" value="MR_MLE"/>
    <property type="match status" value="1"/>
</dbReference>
<dbReference type="EMBL" id="LFJJ01000119">
    <property type="protein sequence ID" value="KND59552.1"/>
    <property type="molecule type" value="Genomic_DNA"/>
</dbReference>
<dbReference type="GO" id="GO:0047929">
    <property type="term" value="F:gluconate dehydratase activity"/>
    <property type="evidence" value="ECO:0007669"/>
    <property type="project" value="UniProtKB-EC"/>
</dbReference>
<comment type="caution">
    <text evidence="3">The sequence shown here is derived from an EMBL/GenBank/DDBJ whole genome shotgun (WGS) entry which is preliminary data.</text>
</comment>
<dbReference type="InterPro" id="IPR034593">
    <property type="entry name" value="DgoD-like"/>
</dbReference>